<sequence>MAGIAGAELERLLHSGDYADFRIICNGATFPCHKNILASSSAFFKALLQGGWKESTDNAVNFPEDDPEAFGTVLHYLYTGEFLSERTTRFASWMRSVTSATSKSLPTTSNASSRTPELGLAEDSSKTSIPPTMSAYRRLILAYQIADKLDIESIKDQVFSFFQKSGASAFLLADTFADDLELFYNVTRNNDLYLRGWVTQHCIIHSPELLSKPEVIVVMKDHEPMAWALGVLNQAKLESMRQSKIRLAGKLRSCATSLEASVEKEQKLNKENITLTEEKTILSSTIVSLMAEKGKLQDECNAAKAQVVQLTKKNRQSANAQKRMRIQHSKQLEAIHQQDRQERQERQQRQVRQQQQERQHRQRQEQRPQLSRHDFDALRPIPLSIYESITGHRRA</sequence>
<name>W2SDY2_CYPE1</name>
<dbReference type="Proteomes" id="UP000030752">
    <property type="component" value="Unassembled WGS sequence"/>
</dbReference>
<feature type="compositionally biased region" description="Basic and acidic residues" evidence="2">
    <location>
        <begin position="334"/>
        <end position="348"/>
    </location>
</feature>
<dbReference type="PANTHER" id="PTHR47843">
    <property type="entry name" value="BTB DOMAIN-CONTAINING PROTEIN-RELATED"/>
    <property type="match status" value="1"/>
</dbReference>
<feature type="region of interest" description="Disordered" evidence="2">
    <location>
        <begin position="334"/>
        <end position="378"/>
    </location>
</feature>
<dbReference type="RefSeq" id="XP_008711633.1">
    <property type="nucleotide sequence ID" value="XM_008713411.1"/>
</dbReference>
<dbReference type="STRING" id="1220924.W2SDY2"/>
<dbReference type="InterPro" id="IPR000210">
    <property type="entry name" value="BTB/POZ_dom"/>
</dbReference>
<dbReference type="InterPro" id="IPR011333">
    <property type="entry name" value="SKP1/BTB/POZ_sf"/>
</dbReference>
<organism evidence="4 5">
    <name type="scientific">Cyphellophora europaea (strain CBS 101466)</name>
    <name type="common">Phialophora europaea</name>
    <dbReference type="NCBI Taxonomy" id="1220924"/>
    <lineage>
        <taxon>Eukaryota</taxon>
        <taxon>Fungi</taxon>
        <taxon>Dikarya</taxon>
        <taxon>Ascomycota</taxon>
        <taxon>Pezizomycotina</taxon>
        <taxon>Eurotiomycetes</taxon>
        <taxon>Chaetothyriomycetidae</taxon>
        <taxon>Chaetothyriales</taxon>
        <taxon>Cyphellophoraceae</taxon>
        <taxon>Cyphellophora</taxon>
    </lineage>
</organism>
<dbReference type="Pfam" id="PF00651">
    <property type="entry name" value="BTB"/>
    <property type="match status" value="1"/>
</dbReference>
<feature type="coiled-coil region" evidence="1">
    <location>
        <begin position="286"/>
        <end position="313"/>
    </location>
</feature>
<dbReference type="EMBL" id="KB822711">
    <property type="protein sequence ID" value="ETN46921.1"/>
    <property type="molecule type" value="Genomic_DNA"/>
</dbReference>
<dbReference type="HOGENOM" id="CLU_698325_0_0_1"/>
<gene>
    <name evidence="4" type="ORF">HMPREF1541_01110</name>
</gene>
<accession>W2SDY2</accession>
<reference evidence="4 5" key="1">
    <citation type="submission" date="2013-03" db="EMBL/GenBank/DDBJ databases">
        <title>The Genome Sequence of Phialophora europaea CBS 101466.</title>
        <authorList>
            <consortium name="The Broad Institute Genomics Platform"/>
            <person name="Cuomo C."/>
            <person name="de Hoog S."/>
            <person name="Gorbushina A."/>
            <person name="Walker B."/>
            <person name="Young S.K."/>
            <person name="Zeng Q."/>
            <person name="Gargeya S."/>
            <person name="Fitzgerald M."/>
            <person name="Haas B."/>
            <person name="Abouelleil A."/>
            <person name="Allen A.W."/>
            <person name="Alvarado L."/>
            <person name="Arachchi H.M."/>
            <person name="Berlin A.M."/>
            <person name="Chapman S.B."/>
            <person name="Gainer-Dewar J."/>
            <person name="Goldberg J."/>
            <person name="Griggs A."/>
            <person name="Gujja S."/>
            <person name="Hansen M."/>
            <person name="Howarth C."/>
            <person name="Imamovic A."/>
            <person name="Ireland A."/>
            <person name="Larimer J."/>
            <person name="McCowan C."/>
            <person name="Murphy C."/>
            <person name="Pearson M."/>
            <person name="Poon T.W."/>
            <person name="Priest M."/>
            <person name="Roberts A."/>
            <person name="Saif S."/>
            <person name="Shea T."/>
            <person name="Sisk P."/>
            <person name="Sykes S."/>
            <person name="Wortman J."/>
            <person name="Nusbaum C."/>
            <person name="Birren B."/>
        </authorList>
    </citation>
    <scope>NUCLEOTIDE SEQUENCE [LARGE SCALE GENOMIC DNA]</scope>
    <source>
        <strain evidence="4 5">CBS 101466</strain>
    </source>
</reference>
<dbReference type="InParanoid" id="W2SDY2"/>
<feature type="compositionally biased region" description="Polar residues" evidence="2">
    <location>
        <begin position="102"/>
        <end position="115"/>
    </location>
</feature>
<keyword evidence="1" id="KW-0175">Coiled coil</keyword>
<evidence type="ECO:0000313" key="5">
    <source>
        <dbReference type="Proteomes" id="UP000030752"/>
    </source>
</evidence>
<dbReference type="PANTHER" id="PTHR47843:SF5">
    <property type="entry name" value="BTB_POZ DOMAIN PROTEIN"/>
    <property type="match status" value="1"/>
</dbReference>
<feature type="compositionally biased region" description="Basic and acidic residues" evidence="2">
    <location>
        <begin position="355"/>
        <end position="377"/>
    </location>
</feature>
<feature type="region of interest" description="Disordered" evidence="2">
    <location>
        <begin position="102"/>
        <end position="127"/>
    </location>
</feature>
<dbReference type="AlphaFoldDB" id="W2SDY2"/>
<protein>
    <recommendedName>
        <fullName evidence="3">BTB domain-containing protein</fullName>
    </recommendedName>
</protein>
<dbReference type="CDD" id="cd18186">
    <property type="entry name" value="BTB_POZ_ZBTB_KLHL-like"/>
    <property type="match status" value="1"/>
</dbReference>
<evidence type="ECO:0000259" key="3">
    <source>
        <dbReference type="PROSITE" id="PS50097"/>
    </source>
</evidence>
<feature type="domain" description="BTB" evidence="3">
    <location>
        <begin position="19"/>
        <end position="86"/>
    </location>
</feature>
<dbReference type="Gene3D" id="3.30.710.10">
    <property type="entry name" value="Potassium Channel Kv1.1, Chain A"/>
    <property type="match status" value="1"/>
</dbReference>
<dbReference type="SMART" id="SM00225">
    <property type="entry name" value="BTB"/>
    <property type="match status" value="1"/>
</dbReference>
<dbReference type="OrthoDB" id="1022638at2759"/>
<evidence type="ECO:0000256" key="2">
    <source>
        <dbReference type="SAM" id="MobiDB-lite"/>
    </source>
</evidence>
<dbReference type="GeneID" id="19968449"/>
<dbReference type="SUPFAM" id="SSF54695">
    <property type="entry name" value="POZ domain"/>
    <property type="match status" value="1"/>
</dbReference>
<proteinExistence type="predicted"/>
<evidence type="ECO:0000256" key="1">
    <source>
        <dbReference type="SAM" id="Coils"/>
    </source>
</evidence>
<keyword evidence="5" id="KW-1185">Reference proteome</keyword>
<dbReference type="VEuPathDB" id="FungiDB:HMPREF1541_01110"/>
<evidence type="ECO:0000313" key="4">
    <source>
        <dbReference type="EMBL" id="ETN46921.1"/>
    </source>
</evidence>
<dbReference type="PROSITE" id="PS50097">
    <property type="entry name" value="BTB"/>
    <property type="match status" value="1"/>
</dbReference>
<dbReference type="eggNOG" id="ENOG502SQDU">
    <property type="taxonomic scope" value="Eukaryota"/>
</dbReference>